<protein>
    <submittedName>
        <fullName evidence="10">Adenine DNA glycosylase</fullName>
    </submittedName>
</protein>
<evidence type="ECO:0000256" key="4">
    <source>
        <dbReference type="ARBA" id="ARBA00022801"/>
    </source>
</evidence>
<dbReference type="InterPro" id="IPR023170">
    <property type="entry name" value="HhH_base_excis_C"/>
</dbReference>
<keyword evidence="7" id="KW-0234">DNA repair</keyword>
<evidence type="ECO:0000256" key="9">
    <source>
        <dbReference type="SAM" id="MobiDB-lite"/>
    </source>
</evidence>
<dbReference type="GO" id="GO:0005634">
    <property type="term" value="C:nucleus"/>
    <property type="evidence" value="ECO:0007669"/>
    <property type="project" value="TreeGrafter"/>
</dbReference>
<dbReference type="SUPFAM" id="SSF48150">
    <property type="entry name" value="DNA-glycosylase"/>
    <property type="match status" value="1"/>
</dbReference>
<dbReference type="Proteomes" id="UP001174136">
    <property type="component" value="Unassembled WGS sequence"/>
</dbReference>
<dbReference type="GO" id="GO:0034039">
    <property type="term" value="F:8-oxo-7,8-dihydroguanine DNA N-glycosylase activity"/>
    <property type="evidence" value="ECO:0007669"/>
    <property type="project" value="TreeGrafter"/>
</dbReference>
<dbReference type="PANTHER" id="PTHR42944:SF1">
    <property type="entry name" value="ADENINE DNA GLYCOSYLASE"/>
    <property type="match status" value="1"/>
</dbReference>
<dbReference type="GO" id="GO:0051536">
    <property type="term" value="F:iron-sulfur cluster binding"/>
    <property type="evidence" value="ECO:0007669"/>
    <property type="project" value="UniProtKB-KW"/>
</dbReference>
<gene>
    <name evidence="10" type="primary">Mutyh</name>
    <name evidence="10" type="ORF">N1851_002456</name>
</gene>
<reference evidence="10" key="1">
    <citation type="journal article" date="2023" name="Front. Mar. Sci.">
        <title>A new Merluccius polli reference genome to investigate the effects of global change in West African waters.</title>
        <authorList>
            <person name="Mateo J.L."/>
            <person name="Blanco-Fernandez C."/>
            <person name="Garcia-Vazquez E."/>
            <person name="Machado-Schiaffino G."/>
        </authorList>
    </citation>
    <scope>NUCLEOTIDE SEQUENCE</scope>
    <source>
        <strain evidence="10">C29</strain>
        <tissue evidence="10">Fin</tissue>
    </source>
</reference>
<accession>A0AA47PC95</accession>
<proteinExistence type="predicted"/>
<organism evidence="10 11">
    <name type="scientific">Merluccius polli</name>
    <name type="common">Benguela hake</name>
    <name type="synonym">Merluccius cadenati</name>
    <dbReference type="NCBI Taxonomy" id="89951"/>
    <lineage>
        <taxon>Eukaryota</taxon>
        <taxon>Metazoa</taxon>
        <taxon>Chordata</taxon>
        <taxon>Craniata</taxon>
        <taxon>Vertebrata</taxon>
        <taxon>Euteleostomi</taxon>
        <taxon>Actinopterygii</taxon>
        <taxon>Neopterygii</taxon>
        <taxon>Teleostei</taxon>
        <taxon>Neoteleostei</taxon>
        <taxon>Acanthomorphata</taxon>
        <taxon>Zeiogadaria</taxon>
        <taxon>Gadariae</taxon>
        <taxon>Gadiformes</taxon>
        <taxon>Gadoidei</taxon>
        <taxon>Merlucciidae</taxon>
        <taxon>Merluccius</taxon>
    </lineage>
</organism>
<name>A0AA47PC95_MERPO</name>
<evidence type="ECO:0000313" key="10">
    <source>
        <dbReference type="EMBL" id="KAK0155223.1"/>
    </source>
</evidence>
<evidence type="ECO:0000256" key="1">
    <source>
        <dbReference type="ARBA" id="ARBA00001966"/>
    </source>
</evidence>
<evidence type="ECO:0000256" key="7">
    <source>
        <dbReference type="ARBA" id="ARBA00023204"/>
    </source>
</evidence>
<evidence type="ECO:0000256" key="5">
    <source>
        <dbReference type="ARBA" id="ARBA00023004"/>
    </source>
</evidence>
<keyword evidence="4" id="KW-0378">Hydrolase</keyword>
<evidence type="ECO:0000256" key="6">
    <source>
        <dbReference type="ARBA" id="ARBA00023014"/>
    </source>
</evidence>
<dbReference type="Gene3D" id="1.10.340.30">
    <property type="entry name" value="Hypothetical protein, domain 2"/>
    <property type="match status" value="1"/>
</dbReference>
<dbReference type="EMBL" id="JAOPHQ010000296">
    <property type="protein sequence ID" value="KAK0155223.1"/>
    <property type="molecule type" value="Genomic_DNA"/>
</dbReference>
<keyword evidence="11" id="KW-1185">Reference proteome</keyword>
<evidence type="ECO:0000313" key="11">
    <source>
        <dbReference type="Proteomes" id="UP001174136"/>
    </source>
</evidence>
<comment type="cofactor">
    <cofactor evidence="1">
        <name>[4Fe-4S] cluster</name>
        <dbReference type="ChEBI" id="CHEBI:49883"/>
    </cofactor>
</comment>
<evidence type="ECO:0000256" key="2">
    <source>
        <dbReference type="ARBA" id="ARBA00022723"/>
    </source>
</evidence>
<dbReference type="GO" id="GO:0035485">
    <property type="term" value="F:adenine/guanine mispair binding"/>
    <property type="evidence" value="ECO:0007669"/>
    <property type="project" value="TreeGrafter"/>
</dbReference>
<keyword evidence="6" id="KW-0411">Iron-sulfur</keyword>
<keyword evidence="5" id="KW-0408">Iron</keyword>
<dbReference type="AlphaFoldDB" id="A0AA47PC95"/>
<dbReference type="GO" id="GO:0000701">
    <property type="term" value="F:purine-specific mismatch base pair DNA N-glycosylase activity"/>
    <property type="evidence" value="ECO:0007669"/>
    <property type="project" value="TreeGrafter"/>
</dbReference>
<evidence type="ECO:0000256" key="3">
    <source>
        <dbReference type="ARBA" id="ARBA00022763"/>
    </source>
</evidence>
<dbReference type="PANTHER" id="PTHR42944">
    <property type="entry name" value="ADENINE DNA GLYCOSYLASE"/>
    <property type="match status" value="1"/>
</dbReference>
<dbReference type="GO" id="GO:0006298">
    <property type="term" value="P:mismatch repair"/>
    <property type="evidence" value="ECO:0007669"/>
    <property type="project" value="TreeGrafter"/>
</dbReference>
<evidence type="ECO:0000256" key="8">
    <source>
        <dbReference type="ARBA" id="ARBA00023295"/>
    </source>
</evidence>
<dbReference type="InterPro" id="IPR011257">
    <property type="entry name" value="DNA_glycosylase"/>
</dbReference>
<keyword evidence="8" id="KW-0326">Glycosidase</keyword>
<dbReference type="GO" id="GO:0032357">
    <property type="term" value="F:oxidized purine DNA binding"/>
    <property type="evidence" value="ECO:0007669"/>
    <property type="project" value="TreeGrafter"/>
</dbReference>
<feature type="region of interest" description="Disordered" evidence="9">
    <location>
        <begin position="1"/>
        <end position="27"/>
    </location>
</feature>
<keyword evidence="2" id="KW-0479">Metal-binding</keyword>
<dbReference type="GO" id="GO:0046872">
    <property type="term" value="F:metal ion binding"/>
    <property type="evidence" value="ECO:0007669"/>
    <property type="project" value="UniProtKB-KW"/>
</dbReference>
<sequence length="136" mass="16000">MSKLRSAVQRGKRSTVTMTETTKAPRKRIKEAKKATNPCCPTAYHTFHEPAVVQQIRSQLLSWYDKEKRELPWRTVALKEPDLNIRTYAVWVSEIMLQQTQVATVIDYYNRWMKVSKTDLIFTIITFFLSLFKTLL</sequence>
<comment type="caution">
    <text evidence="10">The sequence shown here is derived from an EMBL/GenBank/DDBJ whole genome shotgun (WGS) entry which is preliminary data.</text>
</comment>
<dbReference type="Gene3D" id="1.10.1670.10">
    <property type="entry name" value="Helix-hairpin-Helix base-excision DNA repair enzymes (C-terminal)"/>
    <property type="match status" value="1"/>
</dbReference>
<keyword evidence="3" id="KW-0227">DNA damage</keyword>
<dbReference type="InterPro" id="IPR044298">
    <property type="entry name" value="MIG/MutY"/>
</dbReference>
<dbReference type="GO" id="GO:0006284">
    <property type="term" value="P:base-excision repair"/>
    <property type="evidence" value="ECO:0007669"/>
    <property type="project" value="InterPro"/>
</dbReference>